<accession>A0A830G9U7</accession>
<dbReference type="Proteomes" id="UP000608850">
    <property type="component" value="Unassembled WGS sequence"/>
</dbReference>
<feature type="domain" description="GAF" evidence="1">
    <location>
        <begin position="122"/>
        <end position="253"/>
    </location>
</feature>
<dbReference type="Pfam" id="PF13185">
    <property type="entry name" value="GAF_2"/>
    <property type="match status" value="1"/>
</dbReference>
<dbReference type="InterPro" id="IPR029016">
    <property type="entry name" value="GAF-like_dom_sf"/>
</dbReference>
<proteinExistence type="predicted"/>
<dbReference type="InterPro" id="IPR003018">
    <property type="entry name" value="GAF"/>
</dbReference>
<protein>
    <recommendedName>
        <fullName evidence="1">GAF domain-containing protein</fullName>
    </recommendedName>
</protein>
<dbReference type="EMBL" id="BMOQ01000003">
    <property type="protein sequence ID" value="GGN13402.1"/>
    <property type="molecule type" value="Genomic_DNA"/>
</dbReference>
<dbReference type="SUPFAM" id="SSF55781">
    <property type="entry name" value="GAF domain-like"/>
    <property type="match status" value="1"/>
</dbReference>
<dbReference type="PANTHER" id="PTHR43102">
    <property type="entry name" value="SLR1143 PROTEIN"/>
    <property type="match status" value="1"/>
</dbReference>
<reference evidence="2 3" key="1">
    <citation type="journal article" date="2019" name="Int. J. Syst. Evol. Microbiol.">
        <title>The Global Catalogue of Microorganisms (GCM) 10K type strain sequencing project: providing services to taxonomists for standard genome sequencing and annotation.</title>
        <authorList>
            <consortium name="The Broad Institute Genomics Platform"/>
            <consortium name="The Broad Institute Genome Sequencing Center for Infectious Disease"/>
            <person name="Wu L."/>
            <person name="Ma J."/>
        </authorList>
    </citation>
    <scope>NUCLEOTIDE SEQUENCE [LARGE SCALE GENOMIC DNA]</scope>
    <source>
        <strain evidence="2 3">JCM 16331</strain>
    </source>
</reference>
<gene>
    <name evidence="2" type="ORF">GCM10009021_11970</name>
</gene>
<dbReference type="AlphaFoldDB" id="A0A830G9U7"/>
<dbReference type="SMART" id="SM00065">
    <property type="entry name" value="GAF"/>
    <property type="match status" value="1"/>
</dbReference>
<evidence type="ECO:0000313" key="3">
    <source>
        <dbReference type="Proteomes" id="UP000608850"/>
    </source>
</evidence>
<comment type="caution">
    <text evidence="2">The sequence shown here is derived from an EMBL/GenBank/DDBJ whole genome shotgun (WGS) entry which is preliminary data.</text>
</comment>
<sequence length="253" mass="26284">MSDEGALRVVRVTGDATEHAGSGVGDADGVTVSHRRIGDAAGAAADADAILAGEDVARSEALAGLIRASDAVCVVADADADAGTAARTLRRAVEEEWRDFPVPAGERARLRALSARDFDDPTLRAHLGGMTTTARECLDARAGFIGLVDERHETFLTAEGVDLPDRERGRAICAHGITGDGALIVDDAAVSDRGARVAPDLGRYAGAPVIAGGERVGMLCVADDEGAFDEADGVVLERLAEQTSRYVERYGTT</sequence>
<evidence type="ECO:0000313" key="2">
    <source>
        <dbReference type="EMBL" id="GGN13402.1"/>
    </source>
</evidence>
<dbReference type="PANTHER" id="PTHR43102:SF2">
    <property type="entry name" value="GAF DOMAIN-CONTAINING PROTEIN"/>
    <property type="match status" value="1"/>
</dbReference>
<organism evidence="2 3">
    <name type="scientific">Halarchaeum nitratireducens</name>
    <dbReference type="NCBI Taxonomy" id="489913"/>
    <lineage>
        <taxon>Archaea</taxon>
        <taxon>Methanobacteriati</taxon>
        <taxon>Methanobacteriota</taxon>
        <taxon>Stenosarchaea group</taxon>
        <taxon>Halobacteria</taxon>
        <taxon>Halobacteriales</taxon>
        <taxon>Halobacteriaceae</taxon>
    </lineage>
</organism>
<dbReference type="Gene3D" id="3.30.450.40">
    <property type="match status" value="1"/>
</dbReference>
<keyword evidence="3" id="KW-1185">Reference proteome</keyword>
<evidence type="ECO:0000259" key="1">
    <source>
        <dbReference type="SMART" id="SM00065"/>
    </source>
</evidence>
<name>A0A830G9U7_9EURY</name>
<dbReference type="RefSeq" id="WP_188877723.1">
    <property type="nucleotide sequence ID" value="NZ_BMOQ01000003.1"/>
</dbReference>
<dbReference type="OrthoDB" id="269879at2157"/>